<dbReference type="InterPro" id="IPR011009">
    <property type="entry name" value="Kinase-like_dom_sf"/>
</dbReference>
<dbReference type="Proteomes" id="UP000002320">
    <property type="component" value="Unassembled WGS sequence"/>
</dbReference>
<dbReference type="eggNOG" id="ENOG502RZD1">
    <property type="taxonomic scope" value="Eukaryota"/>
</dbReference>
<dbReference type="EMBL" id="DS232292">
    <property type="protein sequence ID" value="EDS39355.1"/>
    <property type="molecule type" value="Genomic_DNA"/>
</dbReference>
<dbReference type="OMA" id="HAMGHNE"/>
<dbReference type="STRING" id="7176.B0X2N1"/>
<dbReference type="KEGG" id="cqu:CpipJ_CPIJ012697"/>
<keyword evidence="4" id="KW-1185">Reference proteome</keyword>
<dbReference type="HOGENOM" id="CLU_010718_0_1_1"/>
<accession>B0X2N1</accession>
<proteinExistence type="predicted"/>
<dbReference type="Gene3D" id="3.90.1200.10">
    <property type="match status" value="1"/>
</dbReference>
<evidence type="ECO:0000313" key="3">
    <source>
        <dbReference type="EnsemblMetazoa" id="CPIJ012697-PA"/>
    </source>
</evidence>
<sequence>MAINGDWITAELLERTLLAEEGANECRFRVVGHKVEAATKKGDNYASEMYRVIIEYEMDGKRHKCTRIMKVIPSGDIQRKVMEKNNIFPREIAVYRDILPRISKLLQSIADPVQISPVCTYTTDDPKTMLVFEDIKEREYQMVDRRIGLNLEQTKLVLRKLAKLHAGSAVVYQEDPEVMEPVMEGAITTNPHRQDFLVFYKMCARQVVKLVESWSDPSYGEILEKIRNLPNTTIAKGCQVYTRDDAVFNVLNHDDVWTSNLMFRYEDKVTLNDVLLFDYQLAYFGSPGVDLNYFLNGSVQDEIREKHGLEFIRYYHTILTDTLWKLRYSGNIPTLQDIHVEMVRTGFHINWKENPPGFRHVSPPFIGPLSWSKRAQKRATDGRNTAAKMRNARLNVAFWHAMGHNEGKKRAENRARFQAKRPRFLAVFRPFFYVGIV</sequence>
<dbReference type="VEuPathDB" id="VectorBase:CPIJ012697"/>
<dbReference type="SMART" id="SM00587">
    <property type="entry name" value="CHK"/>
    <property type="match status" value="1"/>
</dbReference>
<dbReference type="VEuPathDB" id="VectorBase:CQUJHB007791"/>
<dbReference type="FunCoup" id="B0X2N1">
    <property type="interactions" value="36"/>
</dbReference>
<dbReference type="InterPro" id="IPR004119">
    <property type="entry name" value="EcKL"/>
</dbReference>
<dbReference type="InterPro" id="IPR015897">
    <property type="entry name" value="CHK_kinase-like"/>
</dbReference>
<dbReference type="EnsemblMetazoa" id="CPIJ012697-RA">
    <property type="protein sequence ID" value="CPIJ012697-PA"/>
    <property type="gene ID" value="CPIJ012697"/>
</dbReference>
<gene>
    <name evidence="3" type="primary">6046748</name>
    <name evidence="2" type="ORF">CpipJ_CPIJ012697</name>
</gene>
<dbReference type="AlphaFoldDB" id="B0X2N1"/>
<dbReference type="InParanoid" id="B0X2N1"/>
<reference evidence="3" key="2">
    <citation type="submission" date="2020-05" db="UniProtKB">
        <authorList>
            <consortium name="EnsemblMetazoa"/>
        </authorList>
    </citation>
    <scope>IDENTIFICATION</scope>
    <source>
        <strain evidence="3">JHB</strain>
    </source>
</reference>
<dbReference type="Pfam" id="PF02958">
    <property type="entry name" value="EcKL"/>
    <property type="match status" value="1"/>
</dbReference>
<evidence type="ECO:0000259" key="1">
    <source>
        <dbReference type="SMART" id="SM00587"/>
    </source>
</evidence>
<evidence type="ECO:0000313" key="2">
    <source>
        <dbReference type="EMBL" id="EDS39355.1"/>
    </source>
</evidence>
<dbReference type="PANTHER" id="PTHR11012:SF19">
    <property type="entry name" value="CHK KINASE-LIKE DOMAIN-CONTAINING PROTEIN"/>
    <property type="match status" value="1"/>
</dbReference>
<reference evidence="2" key="1">
    <citation type="submission" date="2007-03" db="EMBL/GenBank/DDBJ databases">
        <title>Annotation of Culex pipiens quinquefasciatus.</title>
        <authorList>
            <consortium name="The Broad Institute Genome Sequencing Platform"/>
            <person name="Atkinson P.W."/>
            <person name="Hemingway J."/>
            <person name="Christensen B.M."/>
            <person name="Higgs S."/>
            <person name="Kodira C."/>
            <person name="Hannick L."/>
            <person name="Megy K."/>
            <person name="O'Leary S."/>
            <person name="Pearson M."/>
            <person name="Haas B.J."/>
            <person name="Mauceli E."/>
            <person name="Wortman J.R."/>
            <person name="Lee N.H."/>
            <person name="Guigo R."/>
            <person name="Stanke M."/>
            <person name="Alvarado L."/>
            <person name="Amedeo P."/>
            <person name="Antoine C.H."/>
            <person name="Arensburger P."/>
            <person name="Bidwell S.L."/>
            <person name="Crawford M."/>
            <person name="Camaro F."/>
            <person name="Devon K."/>
            <person name="Engels R."/>
            <person name="Hammond M."/>
            <person name="Howarth C."/>
            <person name="Koehrsen M."/>
            <person name="Lawson D."/>
            <person name="Montgomery P."/>
            <person name="Nene V."/>
            <person name="Nusbaum C."/>
            <person name="Puiu D."/>
            <person name="Romero-Severson J."/>
            <person name="Severson D.W."/>
            <person name="Shumway M."/>
            <person name="Sisk P."/>
            <person name="Stolte C."/>
            <person name="Zeng Q."/>
            <person name="Eisenstadt E."/>
            <person name="Fraser-Liggett C."/>
            <person name="Strausberg R."/>
            <person name="Galagan J."/>
            <person name="Birren B."/>
            <person name="Collins F.H."/>
        </authorList>
    </citation>
    <scope>NUCLEOTIDE SEQUENCE [LARGE SCALE GENOMIC DNA]</scope>
    <source>
        <strain evidence="2">JHB</strain>
    </source>
</reference>
<dbReference type="SUPFAM" id="SSF56112">
    <property type="entry name" value="Protein kinase-like (PK-like)"/>
    <property type="match status" value="1"/>
</dbReference>
<feature type="domain" description="CHK kinase-like" evidence="1">
    <location>
        <begin position="130"/>
        <end position="325"/>
    </location>
</feature>
<evidence type="ECO:0000313" key="4">
    <source>
        <dbReference type="Proteomes" id="UP000002320"/>
    </source>
</evidence>
<organism>
    <name type="scientific">Culex quinquefasciatus</name>
    <name type="common">Southern house mosquito</name>
    <name type="synonym">Culex pungens</name>
    <dbReference type="NCBI Taxonomy" id="7176"/>
    <lineage>
        <taxon>Eukaryota</taxon>
        <taxon>Metazoa</taxon>
        <taxon>Ecdysozoa</taxon>
        <taxon>Arthropoda</taxon>
        <taxon>Hexapoda</taxon>
        <taxon>Insecta</taxon>
        <taxon>Pterygota</taxon>
        <taxon>Neoptera</taxon>
        <taxon>Endopterygota</taxon>
        <taxon>Diptera</taxon>
        <taxon>Nematocera</taxon>
        <taxon>Culicoidea</taxon>
        <taxon>Culicidae</taxon>
        <taxon>Culicinae</taxon>
        <taxon>Culicini</taxon>
        <taxon>Culex</taxon>
        <taxon>Culex</taxon>
    </lineage>
</organism>
<name>B0X2N1_CULQU</name>
<protein>
    <recommendedName>
        <fullName evidence="1">CHK kinase-like domain-containing protein</fullName>
    </recommendedName>
</protein>
<dbReference type="OrthoDB" id="411145at2759"/>
<dbReference type="PANTHER" id="PTHR11012">
    <property type="entry name" value="PROTEIN KINASE-LIKE DOMAIN-CONTAINING"/>
    <property type="match status" value="1"/>
</dbReference>